<reference evidence="9 10" key="1">
    <citation type="submission" date="2018-11" db="EMBL/GenBank/DDBJ databases">
        <title>Novel bacteria species description.</title>
        <authorList>
            <person name="Han J.-H."/>
        </authorList>
    </citation>
    <scope>NUCLEOTIDE SEQUENCE [LARGE SCALE GENOMIC DNA]</scope>
    <source>
        <strain evidence="9 10">KCTC23259</strain>
    </source>
</reference>
<keyword evidence="3 7" id="KW-0378">Hydrolase</keyword>
<organism evidence="9 10">
    <name type="scientific">Lacihabitans soyangensis</name>
    <dbReference type="NCBI Taxonomy" id="869394"/>
    <lineage>
        <taxon>Bacteria</taxon>
        <taxon>Pseudomonadati</taxon>
        <taxon>Bacteroidota</taxon>
        <taxon>Cytophagia</taxon>
        <taxon>Cytophagales</taxon>
        <taxon>Leadbetterellaceae</taxon>
        <taxon>Lacihabitans</taxon>
    </lineage>
</organism>
<dbReference type="GO" id="GO:0009432">
    <property type="term" value="P:SOS response"/>
    <property type="evidence" value="ECO:0007669"/>
    <property type="project" value="UniProtKB-KW"/>
</dbReference>
<dbReference type="InterPro" id="IPR050077">
    <property type="entry name" value="LexA_repressor"/>
</dbReference>
<dbReference type="GO" id="GO:0006355">
    <property type="term" value="P:regulation of DNA-templated transcription"/>
    <property type="evidence" value="ECO:0007669"/>
    <property type="project" value="InterPro"/>
</dbReference>
<keyword evidence="2" id="KW-0227">DNA damage</keyword>
<keyword evidence="5" id="KW-0234">DNA repair</keyword>
<protein>
    <submittedName>
        <fullName evidence="9">LexA family transcriptional regulator</fullName>
    </submittedName>
</protein>
<dbReference type="InterPro" id="IPR006197">
    <property type="entry name" value="Peptidase_S24_LexA"/>
</dbReference>
<dbReference type="PANTHER" id="PTHR33516:SF2">
    <property type="entry name" value="LEXA REPRESSOR-RELATED"/>
    <property type="match status" value="1"/>
</dbReference>
<dbReference type="CDD" id="cd06529">
    <property type="entry name" value="S24_LexA-like"/>
    <property type="match status" value="1"/>
</dbReference>
<dbReference type="InterPro" id="IPR036286">
    <property type="entry name" value="LexA/Signal_pep-like_sf"/>
</dbReference>
<evidence type="ECO:0000256" key="2">
    <source>
        <dbReference type="ARBA" id="ARBA00022763"/>
    </source>
</evidence>
<dbReference type="GO" id="GO:0006281">
    <property type="term" value="P:DNA repair"/>
    <property type="evidence" value="ECO:0007669"/>
    <property type="project" value="UniProtKB-KW"/>
</dbReference>
<evidence type="ECO:0000259" key="8">
    <source>
        <dbReference type="Pfam" id="PF00717"/>
    </source>
</evidence>
<dbReference type="GO" id="GO:0016787">
    <property type="term" value="F:hydrolase activity"/>
    <property type="evidence" value="ECO:0007669"/>
    <property type="project" value="UniProtKB-KW"/>
</dbReference>
<evidence type="ECO:0000313" key="10">
    <source>
        <dbReference type="Proteomes" id="UP001204144"/>
    </source>
</evidence>
<gene>
    <name evidence="9" type="ORF">EGI31_19755</name>
</gene>
<evidence type="ECO:0000256" key="5">
    <source>
        <dbReference type="ARBA" id="ARBA00023204"/>
    </source>
</evidence>
<dbReference type="Proteomes" id="UP001204144">
    <property type="component" value="Unassembled WGS sequence"/>
</dbReference>
<dbReference type="NCBIfam" id="NF007621">
    <property type="entry name" value="PRK10276.1"/>
    <property type="match status" value="1"/>
</dbReference>
<dbReference type="PANTHER" id="PTHR33516">
    <property type="entry name" value="LEXA REPRESSOR"/>
    <property type="match status" value="1"/>
</dbReference>
<dbReference type="InterPro" id="IPR015927">
    <property type="entry name" value="Peptidase_S24_S26A/B/C"/>
</dbReference>
<evidence type="ECO:0000256" key="4">
    <source>
        <dbReference type="ARBA" id="ARBA00022813"/>
    </source>
</evidence>
<keyword evidence="4 7" id="KW-0068">Autocatalytic cleavage</keyword>
<keyword evidence="6" id="KW-0742">SOS response</keyword>
<dbReference type="InterPro" id="IPR039418">
    <property type="entry name" value="LexA-like"/>
</dbReference>
<comment type="caution">
    <text evidence="9">The sequence shown here is derived from an EMBL/GenBank/DDBJ whole genome shotgun (WGS) entry which is preliminary data.</text>
</comment>
<evidence type="ECO:0000256" key="7">
    <source>
        <dbReference type="RuleBase" id="RU003991"/>
    </source>
</evidence>
<dbReference type="EMBL" id="RJUF01000180">
    <property type="protein sequence ID" value="MCP9765176.1"/>
    <property type="molecule type" value="Genomic_DNA"/>
</dbReference>
<name>A0AAE3H6X8_9BACT</name>
<accession>A0AAE3H6X8</accession>
<evidence type="ECO:0000313" key="9">
    <source>
        <dbReference type="EMBL" id="MCP9765176.1"/>
    </source>
</evidence>
<dbReference type="AlphaFoldDB" id="A0AAE3H6X8"/>
<dbReference type="Pfam" id="PF00717">
    <property type="entry name" value="Peptidase_S24"/>
    <property type="match status" value="1"/>
</dbReference>
<comment type="similarity">
    <text evidence="1 7">Belongs to the peptidase S24 family.</text>
</comment>
<sequence length="149" mass="16512">MTVFRNFNLPKIQIFPASIDIALKLPFVKEGISAGFPSPADDFIDTAIDLNHELIKHPSSTFFGKVRGNSMKDLGIHDGDLLVIDKSLEPATGKVAVCYIDGEFTVKSLKIEKDSIWLLPANASYKPILVTKENDFMIWGIVTNVIKSF</sequence>
<keyword evidence="10" id="KW-1185">Reference proteome</keyword>
<dbReference type="Gene3D" id="2.10.109.10">
    <property type="entry name" value="Umud Fragment, subunit A"/>
    <property type="match status" value="1"/>
</dbReference>
<dbReference type="RefSeq" id="WP_255038866.1">
    <property type="nucleotide sequence ID" value="NZ_RJUF01000180.1"/>
</dbReference>
<dbReference type="GO" id="GO:0003677">
    <property type="term" value="F:DNA binding"/>
    <property type="evidence" value="ECO:0007669"/>
    <property type="project" value="InterPro"/>
</dbReference>
<evidence type="ECO:0000256" key="3">
    <source>
        <dbReference type="ARBA" id="ARBA00022801"/>
    </source>
</evidence>
<dbReference type="PRINTS" id="PR00726">
    <property type="entry name" value="LEXASERPTASE"/>
</dbReference>
<proteinExistence type="inferred from homology"/>
<dbReference type="SUPFAM" id="SSF51306">
    <property type="entry name" value="LexA/Signal peptidase"/>
    <property type="match status" value="1"/>
</dbReference>
<evidence type="ECO:0000256" key="1">
    <source>
        <dbReference type="ARBA" id="ARBA00007484"/>
    </source>
</evidence>
<feature type="domain" description="Peptidase S24/S26A/S26B/S26C" evidence="8">
    <location>
        <begin position="26"/>
        <end position="142"/>
    </location>
</feature>
<evidence type="ECO:0000256" key="6">
    <source>
        <dbReference type="ARBA" id="ARBA00023236"/>
    </source>
</evidence>